<dbReference type="EMBL" id="CAUOFW020008129">
    <property type="protein sequence ID" value="CAK9181678.1"/>
    <property type="molecule type" value="Genomic_DNA"/>
</dbReference>
<dbReference type="SUPFAM" id="SSF53335">
    <property type="entry name" value="S-adenosyl-L-methionine-dependent methyltransferases"/>
    <property type="match status" value="1"/>
</dbReference>
<protein>
    <submittedName>
        <fullName evidence="4">Uncharacterized protein</fullName>
    </submittedName>
</protein>
<accession>A0ABC8S7D3</accession>
<evidence type="ECO:0000256" key="2">
    <source>
        <dbReference type="ARBA" id="ARBA00022603"/>
    </source>
</evidence>
<comment type="caution">
    <text evidence="4">The sequence shown here is derived from an EMBL/GenBank/DDBJ whole genome shotgun (WGS) entry which is preliminary data.</text>
</comment>
<keyword evidence="2" id="KW-0489">Methyltransferase</keyword>
<dbReference type="PANTHER" id="PTHR22809">
    <property type="entry name" value="METHYLTRANSFERASE-RELATED"/>
    <property type="match status" value="1"/>
</dbReference>
<evidence type="ECO:0000313" key="4">
    <source>
        <dbReference type="EMBL" id="CAK9153050.1"/>
    </source>
</evidence>
<gene>
    <name evidence="4" type="ORF">ILEXP_LOCUS21298</name>
    <name evidence="5" type="ORF">ILEXP_LOCUS51760</name>
</gene>
<reference evidence="4 6" key="1">
    <citation type="submission" date="2024-02" db="EMBL/GenBank/DDBJ databases">
        <authorList>
            <person name="Vignale AGUSTIN F."/>
            <person name="Sosa J E."/>
            <person name="Modenutti C."/>
        </authorList>
    </citation>
    <scope>NUCLEOTIDE SEQUENCE [LARGE SCALE GENOMIC DNA]</scope>
</reference>
<evidence type="ECO:0000256" key="3">
    <source>
        <dbReference type="ARBA" id="ARBA00022679"/>
    </source>
</evidence>
<evidence type="ECO:0000256" key="1">
    <source>
        <dbReference type="ARBA" id="ARBA00009725"/>
    </source>
</evidence>
<dbReference type="GO" id="GO:0008757">
    <property type="term" value="F:S-adenosylmethionine-dependent methyltransferase activity"/>
    <property type="evidence" value="ECO:0007669"/>
    <property type="project" value="UniProtKB-ARBA"/>
</dbReference>
<keyword evidence="6" id="KW-1185">Reference proteome</keyword>
<name>A0ABC8S7D3_9AQUA</name>
<dbReference type="GO" id="GO:0008173">
    <property type="term" value="F:RNA methyltransferase activity"/>
    <property type="evidence" value="ECO:0007669"/>
    <property type="project" value="UniProtKB-ARBA"/>
</dbReference>
<sequence>MSKETKYYSKDFDWDQLRQEIENDPSLEYHFLAFDNQNGIPCSSPFWQEDSEAWSQFHTRHCTGKFFKERRYLLKEFPELASSNEYRKVLEVGCGNGSTALPILR</sequence>
<dbReference type="AlphaFoldDB" id="A0ABC8S7D3"/>
<dbReference type="Proteomes" id="UP001642360">
    <property type="component" value="Unassembled WGS sequence"/>
</dbReference>
<proteinExistence type="inferred from homology"/>
<dbReference type="PANTHER" id="PTHR22809:SF14">
    <property type="entry name" value="TRNA N(3)-METHYLCYTIDINE METHYLTRANSFERASE"/>
    <property type="match status" value="1"/>
</dbReference>
<dbReference type="InterPro" id="IPR029063">
    <property type="entry name" value="SAM-dependent_MTases_sf"/>
</dbReference>
<comment type="similarity">
    <text evidence="1">Belongs to the methyltransferase superfamily. METL family.</text>
</comment>
<dbReference type="GO" id="GO:0032259">
    <property type="term" value="P:methylation"/>
    <property type="evidence" value="ECO:0007669"/>
    <property type="project" value="UniProtKB-KW"/>
</dbReference>
<dbReference type="EMBL" id="CAUOFW020002336">
    <property type="protein sequence ID" value="CAK9153050.1"/>
    <property type="molecule type" value="Genomic_DNA"/>
</dbReference>
<keyword evidence="3" id="KW-0808">Transferase</keyword>
<dbReference type="InterPro" id="IPR026113">
    <property type="entry name" value="METTL2/6/8-like"/>
</dbReference>
<evidence type="ECO:0000313" key="5">
    <source>
        <dbReference type="EMBL" id="CAK9181678.1"/>
    </source>
</evidence>
<organism evidence="4 6">
    <name type="scientific">Ilex paraguariensis</name>
    <name type="common">yerba mate</name>
    <dbReference type="NCBI Taxonomy" id="185542"/>
    <lineage>
        <taxon>Eukaryota</taxon>
        <taxon>Viridiplantae</taxon>
        <taxon>Streptophyta</taxon>
        <taxon>Embryophyta</taxon>
        <taxon>Tracheophyta</taxon>
        <taxon>Spermatophyta</taxon>
        <taxon>Magnoliopsida</taxon>
        <taxon>eudicotyledons</taxon>
        <taxon>Gunneridae</taxon>
        <taxon>Pentapetalae</taxon>
        <taxon>asterids</taxon>
        <taxon>campanulids</taxon>
        <taxon>Aquifoliales</taxon>
        <taxon>Aquifoliaceae</taxon>
        <taxon>Ilex</taxon>
    </lineage>
</organism>
<evidence type="ECO:0000313" key="6">
    <source>
        <dbReference type="Proteomes" id="UP001642360"/>
    </source>
</evidence>